<protein>
    <submittedName>
        <fullName evidence="3">ABC-2 type transport system permease protein</fullName>
    </submittedName>
</protein>
<keyword evidence="2" id="KW-0472">Membrane</keyword>
<organism evidence="3 4">
    <name type="scientific">Thermopolyspora flexuosa</name>
    <dbReference type="NCBI Taxonomy" id="103836"/>
    <lineage>
        <taxon>Bacteria</taxon>
        <taxon>Bacillati</taxon>
        <taxon>Actinomycetota</taxon>
        <taxon>Actinomycetes</taxon>
        <taxon>Streptosporangiales</taxon>
        <taxon>Streptosporangiaceae</taxon>
        <taxon>Thermopolyspora</taxon>
    </lineage>
</organism>
<proteinExistence type="predicted"/>
<feature type="transmembrane region" description="Helical" evidence="2">
    <location>
        <begin position="127"/>
        <end position="151"/>
    </location>
</feature>
<keyword evidence="2" id="KW-1133">Transmembrane helix</keyword>
<dbReference type="EMBL" id="VFPQ01000001">
    <property type="protein sequence ID" value="TQM77263.1"/>
    <property type="molecule type" value="Genomic_DNA"/>
</dbReference>
<evidence type="ECO:0000256" key="1">
    <source>
        <dbReference type="SAM" id="MobiDB-lite"/>
    </source>
</evidence>
<evidence type="ECO:0000313" key="3">
    <source>
        <dbReference type="EMBL" id="TQM77263.1"/>
    </source>
</evidence>
<feature type="transmembrane region" description="Helical" evidence="2">
    <location>
        <begin position="171"/>
        <end position="190"/>
    </location>
</feature>
<dbReference type="Proteomes" id="UP000319213">
    <property type="component" value="Unassembled WGS sequence"/>
</dbReference>
<dbReference type="Pfam" id="PF12730">
    <property type="entry name" value="ABC2_membrane_4"/>
    <property type="match status" value="1"/>
</dbReference>
<dbReference type="AlphaFoldDB" id="A0A543J368"/>
<dbReference type="RefSeq" id="WP_142261025.1">
    <property type="nucleotide sequence ID" value="NZ_BMPV01000002.1"/>
</dbReference>
<keyword evidence="2" id="KW-0812">Transmembrane</keyword>
<accession>A0A543J368</accession>
<feature type="transmembrane region" description="Helical" evidence="2">
    <location>
        <begin position="252"/>
        <end position="276"/>
    </location>
</feature>
<sequence length="280" mass="29523">MNDQDATDLPRSGPDLARPPDSVTGPVDSPSMATLISTELVRLRSGFIGWYTVLAPIVIAIPLYAGSLLSPEGRSGRLWDSFSNVTLEFWGVLIPMTAGLIAALAIRADTEPWRFLFSYAIPRWRYFTAKVAALAIVQLVSATILVVMLAGGALLTGQLADAASMILGSAYLSWAAGLAATAIAVLLSAAWGIGPGIAWGVAGMLAGALIADKSIWYALPPAWPMRVILPLAEIYPNGLPLDPNSPLRDMTVIPVAIALSVAATVVTLVIGGRYMARKEI</sequence>
<comment type="caution">
    <text evidence="3">The sequence shown here is derived from an EMBL/GenBank/DDBJ whole genome shotgun (WGS) entry which is preliminary data.</text>
</comment>
<feature type="region of interest" description="Disordered" evidence="1">
    <location>
        <begin position="1"/>
        <end position="29"/>
    </location>
</feature>
<feature type="transmembrane region" description="Helical" evidence="2">
    <location>
        <begin position="89"/>
        <end position="106"/>
    </location>
</feature>
<name>A0A543J368_9ACTN</name>
<reference evidence="3 4" key="1">
    <citation type="submission" date="2019-06" db="EMBL/GenBank/DDBJ databases">
        <title>Sequencing the genomes of 1000 actinobacteria strains.</title>
        <authorList>
            <person name="Klenk H.-P."/>
        </authorList>
    </citation>
    <scope>NUCLEOTIDE SEQUENCE [LARGE SCALE GENOMIC DNA]</scope>
    <source>
        <strain evidence="3 4">DSM 43186</strain>
    </source>
</reference>
<gene>
    <name evidence="3" type="ORF">FHX40_4020</name>
</gene>
<dbReference type="CDD" id="cd21807">
    <property type="entry name" value="ABC-2_lan_permease_MutE_EpiE-like"/>
    <property type="match status" value="1"/>
</dbReference>
<feature type="transmembrane region" description="Helical" evidence="2">
    <location>
        <begin position="197"/>
        <end position="219"/>
    </location>
</feature>
<dbReference type="OrthoDB" id="4427624at2"/>
<evidence type="ECO:0000256" key="2">
    <source>
        <dbReference type="SAM" id="Phobius"/>
    </source>
</evidence>
<feature type="transmembrane region" description="Helical" evidence="2">
    <location>
        <begin position="48"/>
        <end position="69"/>
    </location>
</feature>
<dbReference type="InterPro" id="IPR021205">
    <property type="entry name" value="Lanti_perm_SpaE/MutE/EpiE-like"/>
</dbReference>
<keyword evidence="4" id="KW-1185">Reference proteome</keyword>
<evidence type="ECO:0000313" key="4">
    <source>
        <dbReference type="Proteomes" id="UP000319213"/>
    </source>
</evidence>